<keyword evidence="3" id="KW-1185">Reference proteome</keyword>
<organism evidence="2 4">
    <name type="scientific">Brachybacterium saurashtrense</name>
    <dbReference type="NCBI Taxonomy" id="556288"/>
    <lineage>
        <taxon>Bacteria</taxon>
        <taxon>Bacillati</taxon>
        <taxon>Actinomycetota</taxon>
        <taxon>Actinomycetes</taxon>
        <taxon>Micrococcales</taxon>
        <taxon>Dermabacteraceae</taxon>
        <taxon>Brachybacterium</taxon>
    </lineage>
</organism>
<dbReference type="RefSeq" id="WP_115413245.1">
    <property type="nucleotide sequence ID" value="NZ_CP031356.1"/>
</dbReference>
<dbReference type="EMBL" id="CP031356">
    <property type="protein sequence ID" value="AXK45494.1"/>
    <property type="molecule type" value="Genomic_DNA"/>
</dbReference>
<evidence type="ECO:0000313" key="3">
    <source>
        <dbReference type="Proteomes" id="UP000254236"/>
    </source>
</evidence>
<reference evidence="2 4" key="2">
    <citation type="submission" date="2018-08" db="EMBL/GenBank/DDBJ databases">
        <title>Brachybacterium saurashtrense DSM 23186.</title>
        <authorList>
            <person name="Li Y."/>
        </authorList>
    </citation>
    <scope>NUCLEOTIDE SEQUENCE [LARGE SCALE GENOMIC DNA]</scope>
    <source>
        <strain evidence="2 4">DSM 23186</strain>
    </source>
</reference>
<evidence type="ECO:0000313" key="4">
    <source>
        <dbReference type="Proteomes" id="UP000282185"/>
    </source>
</evidence>
<evidence type="ECO:0000313" key="2">
    <source>
        <dbReference type="EMBL" id="RRR21134.1"/>
    </source>
</evidence>
<dbReference type="Proteomes" id="UP000282185">
    <property type="component" value="Unassembled WGS sequence"/>
</dbReference>
<accession>A0A345YNJ2</accession>
<dbReference type="AlphaFoldDB" id="A0A345YNJ2"/>
<evidence type="ECO:0000313" key="1">
    <source>
        <dbReference type="EMBL" id="AXK45494.1"/>
    </source>
</evidence>
<proteinExistence type="predicted"/>
<gene>
    <name evidence="1" type="ORF">DWV08_07620</name>
    <name evidence="2" type="ORF">DXU92_15725</name>
</gene>
<protein>
    <submittedName>
        <fullName evidence="2">Uncharacterized protein</fullName>
    </submittedName>
</protein>
<dbReference type="Proteomes" id="UP000254236">
    <property type="component" value="Chromosome"/>
</dbReference>
<dbReference type="EMBL" id="QSWH01000010">
    <property type="protein sequence ID" value="RRR21134.1"/>
    <property type="molecule type" value="Genomic_DNA"/>
</dbReference>
<name>A0A345YNJ2_9MICO</name>
<dbReference type="KEGG" id="bsau:DWV08_07620"/>
<reference evidence="1 3" key="1">
    <citation type="submission" date="2018-07" db="EMBL/GenBank/DDBJ databases">
        <title>Brachybacterium saurashtrense DSM 23186 genome sequence.</title>
        <authorList>
            <person name="Guo L."/>
        </authorList>
    </citation>
    <scope>NUCLEOTIDE SEQUENCE [LARGE SCALE GENOMIC DNA]</scope>
    <source>
        <strain evidence="1 3">DSM 23186</strain>
    </source>
</reference>
<sequence>MEYSDADRQLQAILQGPERDAIFSWMLDEWIALQSRPRSGGPRENVSQWLESLEVVPRGTVEVMKSYFKWCEENGQEYADPRDIVEEFEHITGRNLAESFLI</sequence>